<dbReference type="HOGENOM" id="CLU_120140_0_0_1"/>
<name>E3M0R9_CAERE</name>
<dbReference type="KEGG" id="crq:GCK72_006794"/>
<dbReference type="AlphaFoldDB" id="E3M0R9"/>
<evidence type="ECO:0000313" key="1">
    <source>
        <dbReference type="EMBL" id="EFO89001.1"/>
    </source>
</evidence>
<dbReference type="EMBL" id="DS268421">
    <property type="protein sequence ID" value="EFO89001.1"/>
    <property type="molecule type" value="Genomic_DNA"/>
</dbReference>
<dbReference type="OMA" id="ERVEICV"/>
<accession>E3M0R9</accession>
<reference evidence="1" key="1">
    <citation type="submission" date="2007-07" db="EMBL/GenBank/DDBJ databases">
        <title>PCAP assembly of the Caenorhabditis remanei genome.</title>
        <authorList>
            <consortium name="The Caenorhabditis remanei Sequencing Consortium"/>
            <person name="Wilson R.K."/>
        </authorList>
    </citation>
    <scope>NUCLEOTIDE SEQUENCE [LARGE SCALE GENOMIC DNA]</scope>
    <source>
        <strain evidence="1">PB4641</strain>
    </source>
</reference>
<dbReference type="OrthoDB" id="5899253at2759"/>
<dbReference type="CTD" id="9804186"/>
<protein>
    <submittedName>
        <fullName evidence="1">Uncharacterized protein</fullName>
    </submittedName>
</protein>
<gene>
    <name evidence="1" type="ORF">CRE_06405</name>
</gene>
<dbReference type="RefSeq" id="XP_003110212.2">
    <property type="nucleotide sequence ID" value="XM_003110164.2"/>
</dbReference>
<evidence type="ECO:0000313" key="2">
    <source>
        <dbReference type="Proteomes" id="UP000008281"/>
    </source>
</evidence>
<proteinExistence type="predicted"/>
<dbReference type="GeneID" id="9804186"/>
<keyword evidence="2" id="KW-1185">Reference proteome</keyword>
<dbReference type="Proteomes" id="UP000008281">
    <property type="component" value="Unassembled WGS sequence"/>
</dbReference>
<dbReference type="FunCoup" id="E3M0R9">
    <property type="interactions" value="1183"/>
</dbReference>
<organism evidence="2">
    <name type="scientific">Caenorhabditis remanei</name>
    <name type="common">Caenorhabditis vulgaris</name>
    <dbReference type="NCBI Taxonomy" id="31234"/>
    <lineage>
        <taxon>Eukaryota</taxon>
        <taxon>Metazoa</taxon>
        <taxon>Ecdysozoa</taxon>
        <taxon>Nematoda</taxon>
        <taxon>Chromadorea</taxon>
        <taxon>Rhabditida</taxon>
        <taxon>Rhabditina</taxon>
        <taxon>Rhabditomorpha</taxon>
        <taxon>Rhabditoidea</taxon>
        <taxon>Rhabditidae</taxon>
        <taxon>Peloderinae</taxon>
        <taxon>Caenorhabditis</taxon>
    </lineage>
</organism>
<sequence>MRSPTILLLLFASFVGLSNSTIYWLTGVEQLQVQANLILFAHENHGTDLLYELTPKGNVVDHFLHTRSSPINRIVVQEAHETMRKDIVGVAQVQEEGRMVYLVKMTLTPSATSPTGYTMMNFEKCFDCQPTNTF</sequence>